<protein>
    <submittedName>
        <fullName evidence="13">Fe-S cluster assembly protein HesB</fullName>
    </submittedName>
</protein>
<proteinExistence type="inferred from homology"/>
<dbReference type="GO" id="GO:0051539">
    <property type="term" value="F:4 iron, 4 sulfur cluster binding"/>
    <property type="evidence" value="ECO:0007669"/>
    <property type="project" value="UniProtKB-KW"/>
</dbReference>
<organism evidence="13 14">
    <name type="scientific">Roseicella aerolata</name>
    <dbReference type="NCBI Taxonomy" id="2883479"/>
    <lineage>
        <taxon>Bacteria</taxon>
        <taxon>Pseudomonadati</taxon>
        <taxon>Pseudomonadota</taxon>
        <taxon>Alphaproteobacteria</taxon>
        <taxon>Acetobacterales</taxon>
        <taxon>Roseomonadaceae</taxon>
        <taxon>Roseicella</taxon>
    </lineage>
</organism>
<keyword evidence="6" id="KW-0378">Hydrolase</keyword>
<dbReference type="GO" id="GO:0046872">
    <property type="term" value="F:metal ion binding"/>
    <property type="evidence" value="ECO:0007669"/>
    <property type="project" value="UniProtKB-KW"/>
</dbReference>
<evidence type="ECO:0000256" key="3">
    <source>
        <dbReference type="ARBA" id="ARBA00022485"/>
    </source>
</evidence>
<dbReference type="InterPro" id="IPR023170">
    <property type="entry name" value="HhH_base_excis_C"/>
</dbReference>
<evidence type="ECO:0000256" key="9">
    <source>
        <dbReference type="ARBA" id="ARBA00023204"/>
    </source>
</evidence>
<dbReference type="RefSeq" id="WP_226613763.1">
    <property type="nucleotide sequence ID" value="NZ_JAJAQI010000064.1"/>
</dbReference>
<keyword evidence="10" id="KW-0326">Glycosidase</keyword>
<dbReference type="GO" id="GO:0006284">
    <property type="term" value="P:base-excision repair"/>
    <property type="evidence" value="ECO:0007669"/>
    <property type="project" value="InterPro"/>
</dbReference>
<evidence type="ECO:0000256" key="4">
    <source>
        <dbReference type="ARBA" id="ARBA00022723"/>
    </source>
</evidence>
<accession>A0A9X1LAR3</accession>
<keyword evidence="4" id="KW-0479">Metal-binding</keyword>
<evidence type="ECO:0000259" key="12">
    <source>
        <dbReference type="SMART" id="SM00478"/>
    </source>
</evidence>
<comment type="cofactor">
    <cofactor evidence="1">
        <name>[4Fe-4S] cluster</name>
        <dbReference type="ChEBI" id="CHEBI:49883"/>
    </cofactor>
</comment>
<dbReference type="PANTHER" id="PTHR47203:SF1">
    <property type="entry name" value="HYPOTHETICAL BASE EXCISION DNA REPAIR PROTEIN (EUROFUNG)"/>
    <property type="match status" value="1"/>
</dbReference>
<dbReference type="SUPFAM" id="SSF48150">
    <property type="entry name" value="DNA-glycosylase"/>
    <property type="match status" value="1"/>
</dbReference>
<feature type="domain" description="HhH-GPD" evidence="12">
    <location>
        <begin position="71"/>
        <end position="233"/>
    </location>
</feature>
<keyword evidence="9" id="KW-0234">DNA repair</keyword>
<dbReference type="InterPro" id="IPR000445">
    <property type="entry name" value="HhH_motif"/>
</dbReference>
<gene>
    <name evidence="13" type="ORF">LHA35_25485</name>
</gene>
<dbReference type="EMBL" id="JAJAQI010000064">
    <property type="protein sequence ID" value="MCB4825084.1"/>
    <property type="molecule type" value="Genomic_DNA"/>
</dbReference>
<evidence type="ECO:0000256" key="1">
    <source>
        <dbReference type="ARBA" id="ARBA00001966"/>
    </source>
</evidence>
<dbReference type="Gene3D" id="1.10.1670.10">
    <property type="entry name" value="Helix-hairpin-Helix base-excision DNA repair enzymes (C-terminal)"/>
    <property type="match status" value="1"/>
</dbReference>
<evidence type="ECO:0000313" key="14">
    <source>
        <dbReference type="Proteomes" id="UP001139311"/>
    </source>
</evidence>
<dbReference type="AlphaFoldDB" id="A0A9X1LAR3"/>
<dbReference type="Gene3D" id="1.10.340.30">
    <property type="entry name" value="Hypothetical protein, domain 2"/>
    <property type="match status" value="1"/>
</dbReference>
<feature type="compositionally biased region" description="Pro residues" evidence="11">
    <location>
        <begin position="1"/>
        <end position="12"/>
    </location>
</feature>
<dbReference type="SMART" id="SM00478">
    <property type="entry name" value="ENDO3c"/>
    <property type="match status" value="1"/>
</dbReference>
<dbReference type="GO" id="GO:0003677">
    <property type="term" value="F:DNA binding"/>
    <property type="evidence" value="ECO:0007669"/>
    <property type="project" value="InterPro"/>
</dbReference>
<evidence type="ECO:0000256" key="7">
    <source>
        <dbReference type="ARBA" id="ARBA00023004"/>
    </source>
</evidence>
<evidence type="ECO:0000313" key="13">
    <source>
        <dbReference type="EMBL" id="MCB4825084.1"/>
    </source>
</evidence>
<name>A0A9X1LAR3_9PROT</name>
<keyword evidence="8" id="KW-0411">Iron-sulfur</keyword>
<dbReference type="InterPro" id="IPR011257">
    <property type="entry name" value="DNA_glycosylase"/>
</dbReference>
<evidence type="ECO:0000256" key="6">
    <source>
        <dbReference type="ARBA" id="ARBA00022801"/>
    </source>
</evidence>
<keyword evidence="7" id="KW-0408">Iron</keyword>
<dbReference type="InterPro" id="IPR004035">
    <property type="entry name" value="Endouclease-III_FeS-bd_BS"/>
</dbReference>
<evidence type="ECO:0000256" key="10">
    <source>
        <dbReference type="ARBA" id="ARBA00023295"/>
    </source>
</evidence>
<reference evidence="13" key="1">
    <citation type="submission" date="2021-10" db="EMBL/GenBank/DDBJ databases">
        <title>Roseicella aerolatum sp. nov., isolated from aerosols of e-waste dismantling site.</title>
        <authorList>
            <person name="Qin T."/>
        </authorList>
    </citation>
    <scope>NUCLEOTIDE SEQUENCE</scope>
    <source>
        <strain evidence="13">GB24</strain>
    </source>
</reference>
<evidence type="ECO:0000256" key="8">
    <source>
        <dbReference type="ARBA" id="ARBA00023014"/>
    </source>
</evidence>
<sequence length="264" mass="28251">MPAPAVPLPLPQPEAQRRAPARRTQRLPPAADAAKRALALEAHRRLCAEYGCPIGYFQALDPLDELVSSLLSHRTKNRDSARAFAALRSAFPGWAAVRDAPVAAVERAIAGVTWPEAKAPALQRTLRAITEQRGGLDLSHLAALPDAEAAAWLAALPGVGPKTAAAVLSFSALRRRALPVDSHHHRVAARLGLIPQGLAVGPAHAVLATLLPGDWDAQHFYDHHQVLMRHGQRRCFFRNPACGDCVLRDLCPEGHARLGAAAPA</sequence>
<comment type="caution">
    <text evidence="13">The sequence shown here is derived from an EMBL/GenBank/DDBJ whole genome shotgun (WGS) entry which is preliminary data.</text>
</comment>
<evidence type="ECO:0000256" key="2">
    <source>
        <dbReference type="ARBA" id="ARBA00008343"/>
    </source>
</evidence>
<keyword evidence="3" id="KW-0004">4Fe-4S</keyword>
<dbReference type="Pfam" id="PF00633">
    <property type="entry name" value="HHH"/>
    <property type="match status" value="1"/>
</dbReference>
<keyword evidence="5" id="KW-0227">DNA damage</keyword>
<evidence type="ECO:0000256" key="5">
    <source>
        <dbReference type="ARBA" id="ARBA00022763"/>
    </source>
</evidence>
<dbReference type="CDD" id="cd00056">
    <property type="entry name" value="ENDO3c"/>
    <property type="match status" value="1"/>
</dbReference>
<dbReference type="InterPro" id="IPR003265">
    <property type="entry name" value="HhH-GPD_domain"/>
</dbReference>
<dbReference type="Proteomes" id="UP001139311">
    <property type="component" value="Unassembled WGS sequence"/>
</dbReference>
<dbReference type="PIRSF" id="PIRSF001435">
    <property type="entry name" value="Nth"/>
    <property type="match status" value="1"/>
</dbReference>
<dbReference type="GO" id="GO:0019104">
    <property type="term" value="F:DNA N-glycosylase activity"/>
    <property type="evidence" value="ECO:0007669"/>
    <property type="project" value="UniProtKB-ARBA"/>
</dbReference>
<feature type="region of interest" description="Disordered" evidence="11">
    <location>
        <begin position="1"/>
        <end position="30"/>
    </location>
</feature>
<keyword evidence="14" id="KW-1185">Reference proteome</keyword>
<dbReference type="PROSITE" id="PS00764">
    <property type="entry name" value="ENDONUCLEASE_III_1"/>
    <property type="match status" value="1"/>
</dbReference>
<dbReference type="PANTHER" id="PTHR47203">
    <property type="match status" value="1"/>
</dbReference>
<dbReference type="Pfam" id="PF10576">
    <property type="entry name" value="EndIII_4Fe-2S"/>
    <property type="match status" value="1"/>
</dbReference>
<evidence type="ECO:0000256" key="11">
    <source>
        <dbReference type="SAM" id="MobiDB-lite"/>
    </source>
</evidence>
<dbReference type="InterPro" id="IPR003651">
    <property type="entry name" value="Endonuclease3_FeS-loop_motif"/>
</dbReference>
<comment type="similarity">
    <text evidence="2">Belongs to the Nth/MutY family.</text>
</comment>